<dbReference type="Pfam" id="PF08477">
    <property type="entry name" value="Roc"/>
    <property type="match status" value="1"/>
</dbReference>
<dbReference type="SMART" id="SM00175">
    <property type="entry name" value="RAB"/>
    <property type="match status" value="1"/>
</dbReference>
<dbReference type="SUPFAM" id="SSF52540">
    <property type="entry name" value="P-loop containing nucleoside triphosphate hydrolases"/>
    <property type="match status" value="1"/>
</dbReference>
<sequence>MSELALQLIAENKKTKSPFLDLGNCGLEYYLPNELLDCVWLKQLNLGSLYYNISKQKWEETSNRQQGNRFSGSELIILEKLTNLNSLDLSDNKITDIRFLEKLTSLKSLDLSDNQITDNRFFEKLTNLNSLDLSSNKIKSIRFLEKLTNLNSLTLINNQITDIRILEKLTNLNFLDLRENQITDIQSLEKLTNLKSLDLSDNLITDISFLEKLTNLNSLNLFNNQIINIGFLQKLINLNSLDLSGNQITDIQSLENLTNLKSLDLSRNQITDTQSLEKLTSLNSLDLSNNQITDTQSLEKLTSLNSLDLSNNQITDTQSLEKLTSLNTLILSRNQITDIRSLEKLTNLNSLNLSRNQITDFQVLEKLTNLNSLNLSRNQITDFQVLEKLTNLNSLDLSDNQITNIQILEKLTSLKSLDLSRNQITDFQVLEKLFTLKRLDLSNNQIIDIRFLEKLTSLNSLNLSSNQITDTQSLENLIELYDLNLNHNQINDITTFLLLIQNGMSISLKEDSYYNSIQLYNNPISTPPLHIIELGNEAILRYFNAGNFKPLNECKLIFVGEGGVGKTCLMKRIVENTFDDNEKQTHGINKIAWEEIKNKNGENVKVNLWDFGGQDIQHSLHQFFFTERVIYVLVLNPRNDEKAAYWLEQIDKLGANSEVLVVYNWKDLTDLQAPYMSNFYELRKKYSKLPEPFVLSVKTGEGVDDFREKVKKAILQNEGLVQEYPEKWFNIKQKLEENVSIGENFINYETYENWCNNFDYKDESDQKALLVTLDKIGSIVFFNKPILNSLQVLNPEWITTGAYAILTSKLTKEKNGHLTITDLTKIFKEEKEIFSNKEIKIKYNEHQFQFIIQLMLSYDLCQENPFKKHEYLIPAAFGAKPNNNYDAHKQDARNYRIQFDSPFEMLIMHRFIAKNLSKVQGKDYWQSGIFIKDNSSNTFALVETNLHSSRIDFWIKGDNIRGFWEAMRRDFQEIFSIYKKFSYREEVLYKQDNREVFLPYQEMLDSLLNKVSIISYHPTYQLKNINVLAVLDLFEDAKATERKIEKERTMANKGDTFIINGNFESSQLGGRRNRQKNNFNTQLSDLNEFNEIKEILLELKEANVHNELWKITLIKCLDEFSKLDEVEDKSTQKGIIDTSFTFLKDVKDVIDVSFLPLTVNENIHKLIELWNAFKVNH</sequence>
<evidence type="ECO:0000313" key="13">
    <source>
        <dbReference type="EMBL" id="MEA5402281.1"/>
    </source>
</evidence>
<comment type="caution">
    <text evidence="13">The sequence shown here is derived from an EMBL/GenBank/DDBJ whole genome shotgun (WGS) entry which is preliminary data.</text>
</comment>
<dbReference type="PROSITE" id="PS51450">
    <property type="entry name" value="LRR"/>
    <property type="match status" value="19"/>
</dbReference>
<dbReference type="InterPro" id="IPR025875">
    <property type="entry name" value="Leu-rich_rpt_4"/>
</dbReference>
<dbReference type="Pfam" id="PF12799">
    <property type="entry name" value="LRR_4"/>
    <property type="match status" value="8"/>
</dbReference>
<dbReference type="PANTHER" id="PTHR46652:SF3">
    <property type="entry name" value="LEUCINE-RICH REPEAT-CONTAINING PROTEIN 9"/>
    <property type="match status" value="1"/>
</dbReference>
<dbReference type="SMART" id="SM00369">
    <property type="entry name" value="LRR_TYP"/>
    <property type="match status" value="18"/>
</dbReference>
<dbReference type="InterPro" id="IPR003591">
    <property type="entry name" value="Leu-rich_rpt_typical-subtyp"/>
</dbReference>
<dbReference type="Proteomes" id="UP001303899">
    <property type="component" value="Unassembled WGS sequence"/>
</dbReference>
<keyword evidence="5" id="KW-0677">Repeat</keyword>
<evidence type="ECO:0000256" key="7">
    <source>
        <dbReference type="ARBA" id="ARBA00022777"/>
    </source>
</evidence>
<dbReference type="PRINTS" id="PR00019">
    <property type="entry name" value="LEURICHRPT"/>
</dbReference>
<dbReference type="InterPro" id="IPR006553">
    <property type="entry name" value="Leu-rich_rpt_Cys-con_subtyp"/>
</dbReference>
<comment type="catalytic activity">
    <reaction evidence="10">
        <text>L-threonyl-[protein] + ATP = O-phospho-L-threonyl-[protein] + ADP + H(+)</text>
        <dbReference type="Rhea" id="RHEA:46608"/>
        <dbReference type="Rhea" id="RHEA-COMP:11060"/>
        <dbReference type="Rhea" id="RHEA-COMP:11605"/>
        <dbReference type="ChEBI" id="CHEBI:15378"/>
        <dbReference type="ChEBI" id="CHEBI:30013"/>
        <dbReference type="ChEBI" id="CHEBI:30616"/>
        <dbReference type="ChEBI" id="CHEBI:61977"/>
        <dbReference type="ChEBI" id="CHEBI:456216"/>
        <dbReference type="EC" id="2.7.11.1"/>
    </reaction>
</comment>
<keyword evidence="3" id="KW-0433">Leucine-rich repeat</keyword>
<keyword evidence="4" id="KW-0808">Transferase</keyword>
<evidence type="ECO:0000256" key="4">
    <source>
        <dbReference type="ARBA" id="ARBA00022679"/>
    </source>
</evidence>
<keyword evidence="2" id="KW-0723">Serine/threonine-protein kinase</keyword>
<evidence type="ECO:0000256" key="3">
    <source>
        <dbReference type="ARBA" id="ARBA00022614"/>
    </source>
</evidence>
<evidence type="ECO:0000259" key="12">
    <source>
        <dbReference type="PROSITE" id="PS51424"/>
    </source>
</evidence>
<evidence type="ECO:0000256" key="5">
    <source>
        <dbReference type="ARBA" id="ARBA00022737"/>
    </source>
</evidence>
<dbReference type="PANTHER" id="PTHR46652">
    <property type="entry name" value="LEUCINE-RICH REPEAT AND IQ DOMAIN-CONTAINING PROTEIN 1-RELATED"/>
    <property type="match status" value="1"/>
</dbReference>
<evidence type="ECO:0000256" key="6">
    <source>
        <dbReference type="ARBA" id="ARBA00022741"/>
    </source>
</evidence>
<protein>
    <recommendedName>
        <fullName evidence="1">non-specific serine/threonine protein kinase</fullName>
        <ecNumber evidence="1">2.7.11.1</ecNumber>
    </recommendedName>
</protein>
<dbReference type="EMBL" id="JAYGIL010000004">
    <property type="protein sequence ID" value="MEA5402281.1"/>
    <property type="molecule type" value="Genomic_DNA"/>
</dbReference>
<dbReference type="PRINTS" id="PR00449">
    <property type="entry name" value="RASTRNSFRMNG"/>
</dbReference>
<evidence type="ECO:0000313" key="14">
    <source>
        <dbReference type="Proteomes" id="UP001303899"/>
    </source>
</evidence>
<feature type="domain" description="Roc" evidence="12">
    <location>
        <begin position="547"/>
        <end position="717"/>
    </location>
</feature>
<dbReference type="SUPFAM" id="SSF52058">
    <property type="entry name" value="L domain-like"/>
    <property type="match status" value="2"/>
</dbReference>
<dbReference type="SMART" id="SM00365">
    <property type="entry name" value="LRR_SD22"/>
    <property type="match status" value="17"/>
</dbReference>
<reference evidence="13 14" key="1">
    <citation type="submission" date="2023-12" db="EMBL/GenBank/DDBJ databases">
        <title>Novel species of the genus Arcicella isolated from rivers.</title>
        <authorList>
            <person name="Lu H."/>
        </authorList>
    </citation>
    <scope>NUCLEOTIDE SEQUENCE [LARGE SCALE GENOMIC DNA]</scope>
    <source>
        <strain evidence="13 14">DC2W</strain>
    </source>
</reference>
<evidence type="ECO:0000256" key="2">
    <source>
        <dbReference type="ARBA" id="ARBA00022527"/>
    </source>
</evidence>
<keyword evidence="8" id="KW-0067">ATP-binding</keyword>
<dbReference type="Gene3D" id="3.30.310.200">
    <property type="match status" value="1"/>
</dbReference>
<evidence type="ECO:0000256" key="11">
    <source>
        <dbReference type="ARBA" id="ARBA00048679"/>
    </source>
</evidence>
<dbReference type="NCBIfam" id="TIGR00231">
    <property type="entry name" value="small_GTP"/>
    <property type="match status" value="1"/>
</dbReference>
<dbReference type="Pfam" id="PF16095">
    <property type="entry name" value="COR-A"/>
    <property type="match status" value="1"/>
</dbReference>
<evidence type="ECO:0000256" key="8">
    <source>
        <dbReference type="ARBA" id="ARBA00022840"/>
    </source>
</evidence>
<keyword evidence="9" id="KW-0342">GTP-binding</keyword>
<dbReference type="InterPro" id="IPR005225">
    <property type="entry name" value="Small_GTP-bd"/>
</dbReference>
<proteinExistence type="predicted"/>
<dbReference type="Gene3D" id="1.10.10.10">
    <property type="entry name" value="Winged helix-like DNA-binding domain superfamily/Winged helix DNA-binding domain"/>
    <property type="match status" value="1"/>
</dbReference>
<dbReference type="PROSITE" id="PS51424">
    <property type="entry name" value="ROC"/>
    <property type="match status" value="1"/>
</dbReference>
<comment type="catalytic activity">
    <reaction evidence="11">
        <text>L-seryl-[protein] + ATP = O-phospho-L-seryl-[protein] + ADP + H(+)</text>
        <dbReference type="Rhea" id="RHEA:17989"/>
        <dbReference type="Rhea" id="RHEA-COMP:9863"/>
        <dbReference type="Rhea" id="RHEA-COMP:11604"/>
        <dbReference type="ChEBI" id="CHEBI:15378"/>
        <dbReference type="ChEBI" id="CHEBI:29999"/>
        <dbReference type="ChEBI" id="CHEBI:30616"/>
        <dbReference type="ChEBI" id="CHEBI:83421"/>
        <dbReference type="ChEBI" id="CHEBI:456216"/>
        <dbReference type="EC" id="2.7.11.1"/>
    </reaction>
</comment>
<dbReference type="Gene3D" id="1.10.10.2200">
    <property type="match status" value="1"/>
</dbReference>
<dbReference type="Pfam" id="PF25497">
    <property type="entry name" value="COR-B"/>
    <property type="match status" value="1"/>
</dbReference>
<dbReference type="InterPro" id="IPR050836">
    <property type="entry name" value="SDS22/Internalin_LRR"/>
</dbReference>
<evidence type="ECO:0000256" key="10">
    <source>
        <dbReference type="ARBA" id="ARBA00047899"/>
    </source>
</evidence>
<keyword evidence="6" id="KW-0547">Nucleotide-binding</keyword>
<accession>A0ABU5S1M2</accession>
<organism evidence="13 14">
    <name type="scientific">Arcicella gelida</name>
    <dbReference type="NCBI Taxonomy" id="2984195"/>
    <lineage>
        <taxon>Bacteria</taxon>
        <taxon>Pseudomonadati</taxon>
        <taxon>Bacteroidota</taxon>
        <taxon>Cytophagia</taxon>
        <taxon>Cytophagales</taxon>
        <taxon>Flectobacillaceae</taxon>
        <taxon>Arcicella</taxon>
    </lineage>
</organism>
<gene>
    <name evidence="13" type="ORF">VB776_05120</name>
</gene>
<dbReference type="InterPro" id="IPR032675">
    <property type="entry name" value="LRR_dom_sf"/>
</dbReference>
<dbReference type="InterPro" id="IPR036388">
    <property type="entry name" value="WH-like_DNA-bd_sf"/>
</dbReference>
<dbReference type="RefSeq" id="WP_323326656.1">
    <property type="nucleotide sequence ID" value="NZ_JAYGIL010000004.1"/>
</dbReference>
<evidence type="ECO:0000256" key="1">
    <source>
        <dbReference type="ARBA" id="ARBA00012513"/>
    </source>
</evidence>
<dbReference type="InterPro" id="IPR032171">
    <property type="entry name" value="COR-A"/>
</dbReference>
<name>A0ABU5S1M2_9BACT</name>
<evidence type="ECO:0000256" key="9">
    <source>
        <dbReference type="ARBA" id="ARBA00023134"/>
    </source>
</evidence>
<dbReference type="Gene3D" id="3.40.50.300">
    <property type="entry name" value="P-loop containing nucleotide triphosphate hydrolases"/>
    <property type="match status" value="1"/>
</dbReference>
<dbReference type="InterPro" id="IPR027417">
    <property type="entry name" value="P-loop_NTPase"/>
</dbReference>
<dbReference type="InterPro" id="IPR057263">
    <property type="entry name" value="COR-B"/>
</dbReference>
<dbReference type="InterPro" id="IPR001611">
    <property type="entry name" value="Leu-rich_rpt"/>
</dbReference>
<dbReference type="InterPro" id="IPR020859">
    <property type="entry name" value="ROC"/>
</dbReference>
<dbReference type="Gene3D" id="3.80.10.10">
    <property type="entry name" value="Ribonuclease Inhibitor"/>
    <property type="match status" value="3"/>
</dbReference>
<keyword evidence="14" id="KW-1185">Reference proteome</keyword>
<dbReference type="EC" id="2.7.11.1" evidence="1"/>
<dbReference type="Pfam" id="PF13516">
    <property type="entry name" value="LRR_6"/>
    <property type="match status" value="1"/>
</dbReference>
<keyword evidence="7" id="KW-0418">Kinase</keyword>
<dbReference type="SMART" id="SM00367">
    <property type="entry name" value="LRR_CC"/>
    <property type="match status" value="8"/>
</dbReference>